<dbReference type="Pfam" id="PF05641">
    <property type="entry name" value="Agenet"/>
    <property type="match status" value="2"/>
</dbReference>
<sequence length="2218" mass="252295">MGDSVPLKLALPELKYPIGSQPKEKSAINQYSGSEYISIVKSILKPDEMIRVRGSFLGPIMKLSERGLKLSAKIVYTILTRSIVSVKENEAWFHFGAQPMRFSIREFHMMTGLKCSGALEGPRRETERFNWELLKGRSHKLSDVVDQLRNTREDASEERVCLAMLILVESILLRKSKGGSFPLEYAKNAQDMTHPWRKEAYIVLLKSIQNAVANHLENKSNFELQGYPLVFLLWILESIPLLRNKFSKCVPTVEVPGPTYLCEKYTEVENPSLDRVLQVEADTKLKVHCILPSIPHDPEDDISIEDKYSDELETVKDVTKKGYKITADDWKNRCVDTFDTLDALIQMMANKETGQASTPIDEDSVNEKVNRIITVMEENLKSMKDRMSLLEEENIHLRARVSELEGNNNVFPTNVTQKILYIFLNAFLIFDKQRSSRTPLYPMSHTQPSSETPLSPMSQQPNLTHEETMIESAASPKSQQNEDYTQPSSETPLSPMSQQPNLTHEETMNESDDETPALDTQVFSPNLTKEKETETSTDERPSNPNQDGKPDDEIVREKLTSESPATQSQVLQKETVEMNETPSSPIAPKSIETPVYTPSQTQQIEREPSDDTPALDTQVFTPNLTKERETQTSTDETPPKTNQEEGKPDDEIVIESPAAQTQVLQKETLEMNETPSSPISPKSIEAQVFTPIQKQQTVTEETYEATQPLTEIISANNKKEDTHAVHHTPSFSLSSLIALVIEENKNALSETETATQYFSTSEGEHTQSSRKNQAEEYLKDTTEPTTELVSIDVSKTQPLTPQTQHLQTSEGDQSDETPSEQNQAEENLKDTTEPTTELVSTDVSKMPPITLQTEHLQTSAIDFSETNEVEVSRLLAHFQIGAEVEILSTDDEIWYPGKVVDLKLCEGLEELTVEYTTLFTDQHRLQKLQDTITADKIRPATPTSDQKSFEMMDKVEAFYNNGWSSGQISMVLGDNTYSVCLYTSMETILFKHSDLRIHREWKDGVWKMADKVKPDKKRKAAASSQNSGMDNVFLRRSERVPKRSRDTKTPFKSDRNPALTVIPEIIPAVDPFSTPAEHKLSRLQNWMTLKPGMHETSLSINDNKIRKSFFQSMENAKRTLRKRRNENAAWFHNYKIPKACFLPMEFFHCLLSDDLAYKKEKVKGKKIFNDLFKDTVRGKVYPEKTWGEDVDVVYGITLGKKKQCLDWDGNSFEEEKNHMLISNLLVESSGDEVDKVKMIPFEIEQAQGLPKTKHPFNCGIFLVKILECQSLKIGDMTKINDDNALELRRTLSCEIFNQFDRNKMGDPLPLRLALPELRYPIGSEPEKTISINQHSIVAYIKTVKEILGNDEFNRIRGTFLGPDVEKQLRNTREDASDERFCLAMLLLIESILLRKSLLLDASPQLIDVLLIEIKDHLKVTCILPPISNDPEADVFMEDEANKDLDDMADLSKRGYKFKIRDWRNMSVDLYGANEQIRRASLLFGNGGMSQASSSYQEESLESKINRISEMVGDNLRIMNDRLCLIEKDRKQIKERVTKLEKLQRVTSYETPNNETDTTPFHETASRQGEANADQADEQLNNEASIILKTDTREPMNEITKETPGSPIAQQNIETPVLTPIQTQQETHELMNEIISPNISDTQPNTRARRNLLTEQNKDVESRVQNPFEIGANVEISSQDDNTCHKWYPGNVLATYLVDGVEMVKVEYSVPSLDEKKRKRSVETRVSIDRIRPQPPPERPGAKKSYELMQDVEAFDNGAWCAGKVKVILFDGSCFVSLNNSTEQIYFNHSEMRKPRKWVDGVWEMTKKMEEEQTQSVNPSEGDGDKKGKAKAVACKKNEAAGPSEDGVGKMAKEMEVKQGKSVKPSQDDHAKKGKPDVGKKKKANAQPVDLLPFLQREEKRPIRPRNPPIPVTPEVILPIDPFVTPEFPRFSRLAHWMDLRGIYRVPFYINEKEIEKEFFQKMDDAENNLNKEHINVAFEMLNCKRVEQGAWFRNNNLPAACFVPVKFLEVVGYAYESVRKPHKKKQTLLEGCVGELVKGLIHPKKVWLEDVDVIYGVIEDKLSYHYIGVEIQLMDNTITLFHCGLPKANIKRALNQIQELAVLISAIKMELLGEEVNFEDISPFEVKFAEGLPKTKFPYNCGIFVVKMLECRSLGLKSMANINDETAMDLRSKLCCEIFDQFMDKDFQEGCIDELSNAYGTFRMGFQKKSEKAKCTKA</sequence>
<evidence type="ECO:0000256" key="3">
    <source>
        <dbReference type="ARBA" id="ARBA00022801"/>
    </source>
</evidence>
<dbReference type="InterPro" id="IPR003653">
    <property type="entry name" value="Peptidase_C48_C"/>
</dbReference>
<keyword evidence="4" id="KW-0175">Coiled coil</keyword>
<feature type="domain" description="Agenet" evidence="6">
    <location>
        <begin position="947"/>
        <end position="1003"/>
    </location>
</feature>
<dbReference type="InterPro" id="IPR038765">
    <property type="entry name" value="Papain-like_cys_pep_sf"/>
</dbReference>
<dbReference type="EMBL" id="JADBGQ010000010">
    <property type="protein sequence ID" value="KAG5375924.1"/>
    <property type="molecule type" value="Genomic_DNA"/>
</dbReference>
<feature type="compositionally biased region" description="Polar residues" evidence="5">
    <location>
        <begin position="666"/>
        <end position="680"/>
    </location>
</feature>
<dbReference type="Proteomes" id="UP000823674">
    <property type="component" value="Chromosome A10"/>
</dbReference>
<dbReference type="SMART" id="SM00743">
    <property type="entry name" value="Agenet"/>
    <property type="match status" value="4"/>
</dbReference>
<feature type="region of interest" description="Disordered" evidence="5">
    <location>
        <begin position="1808"/>
        <end position="1908"/>
    </location>
</feature>
<keyword evidence="2" id="KW-0645">Protease</keyword>
<feature type="region of interest" description="Disordered" evidence="5">
    <location>
        <begin position="752"/>
        <end position="848"/>
    </location>
</feature>
<evidence type="ECO:0000256" key="4">
    <source>
        <dbReference type="SAM" id="Coils"/>
    </source>
</evidence>
<dbReference type="SUPFAM" id="SSF54001">
    <property type="entry name" value="Cysteine proteinases"/>
    <property type="match status" value="1"/>
</dbReference>
<feature type="domain" description="Agenet" evidence="6">
    <location>
        <begin position="876"/>
        <end position="945"/>
    </location>
</feature>
<feature type="domain" description="Agenet" evidence="6">
    <location>
        <begin position="1743"/>
        <end position="1799"/>
    </location>
</feature>
<keyword evidence="8" id="KW-1185">Reference proteome</keyword>
<feature type="coiled-coil region" evidence="4">
    <location>
        <begin position="366"/>
        <end position="407"/>
    </location>
</feature>
<dbReference type="InterPro" id="IPR015410">
    <property type="entry name" value="DUF1985"/>
</dbReference>
<dbReference type="InterPro" id="IPR008395">
    <property type="entry name" value="Agenet-like_dom"/>
</dbReference>
<feature type="compositionally biased region" description="Basic and acidic residues" evidence="5">
    <location>
        <begin position="528"/>
        <end position="541"/>
    </location>
</feature>
<evidence type="ECO:0000256" key="1">
    <source>
        <dbReference type="ARBA" id="ARBA00005234"/>
    </source>
</evidence>
<feature type="compositionally biased region" description="Polar residues" evidence="5">
    <location>
        <begin position="444"/>
        <end position="463"/>
    </location>
</feature>
<feature type="compositionally biased region" description="Polar residues" evidence="5">
    <location>
        <begin position="475"/>
        <end position="502"/>
    </location>
</feature>
<dbReference type="Pfam" id="PF02902">
    <property type="entry name" value="Peptidase_C48"/>
    <property type="match status" value="2"/>
</dbReference>
<dbReference type="InterPro" id="IPR014002">
    <property type="entry name" value="Agenet_dom_plant"/>
</dbReference>
<evidence type="ECO:0000256" key="5">
    <source>
        <dbReference type="SAM" id="MobiDB-lite"/>
    </source>
</evidence>
<comment type="caution">
    <text evidence="7">The sequence shown here is derived from an EMBL/GenBank/DDBJ whole genome shotgun (WGS) entry which is preliminary data.</text>
</comment>
<feature type="region of interest" description="Disordered" evidence="5">
    <location>
        <begin position="439"/>
        <end position="657"/>
    </location>
</feature>
<comment type="similarity">
    <text evidence="1">Belongs to the peptidase C48 family.</text>
</comment>
<feature type="compositionally biased region" description="Polar residues" evidence="5">
    <location>
        <begin position="752"/>
        <end position="761"/>
    </location>
</feature>
<dbReference type="PANTHER" id="PTHR31917">
    <property type="entry name" value="AGENET DOMAIN-CONTAINING PROTEIN-RELATED"/>
    <property type="match status" value="1"/>
</dbReference>
<dbReference type="Gene3D" id="3.40.395.10">
    <property type="entry name" value="Adenoviral Proteinase, Chain A"/>
    <property type="match status" value="1"/>
</dbReference>
<feature type="compositionally biased region" description="Low complexity" evidence="5">
    <location>
        <begin position="796"/>
        <end position="808"/>
    </location>
</feature>
<reference evidence="7 8" key="1">
    <citation type="submission" date="2021-03" db="EMBL/GenBank/DDBJ databases">
        <authorList>
            <person name="King G.J."/>
            <person name="Bancroft I."/>
            <person name="Baten A."/>
            <person name="Bloomfield J."/>
            <person name="Borpatragohain P."/>
            <person name="He Z."/>
            <person name="Irish N."/>
            <person name="Irwin J."/>
            <person name="Liu K."/>
            <person name="Mauleon R.P."/>
            <person name="Moore J."/>
            <person name="Morris R."/>
            <person name="Ostergaard L."/>
            <person name="Wang B."/>
            <person name="Wells R."/>
        </authorList>
    </citation>
    <scope>NUCLEOTIDE SEQUENCE [LARGE SCALE GENOMIC DNA]</scope>
    <source>
        <strain evidence="7">R-o-18</strain>
        <tissue evidence="7">Leaf</tissue>
    </source>
</reference>
<evidence type="ECO:0000313" key="7">
    <source>
        <dbReference type="EMBL" id="KAG5375924.1"/>
    </source>
</evidence>
<name>A0ABQ7KN31_BRACM</name>
<feature type="compositionally biased region" description="Basic and acidic residues" evidence="5">
    <location>
        <begin position="1846"/>
        <end position="1858"/>
    </location>
</feature>
<evidence type="ECO:0000259" key="6">
    <source>
        <dbReference type="SMART" id="SM00743"/>
    </source>
</evidence>
<dbReference type="Pfam" id="PF09331">
    <property type="entry name" value="DUF1985"/>
    <property type="match status" value="1"/>
</dbReference>
<feature type="region of interest" description="Disordered" evidence="5">
    <location>
        <begin position="1546"/>
        <end position="1573"/>
    </location>
</feature>
<accession>A0ABQ7KN31</accession>
<feature type="compositionally biased region" description="Polar residues" evidence="5">
    <location>
        <begin position="561"/>
        <end position="584"/>
    </location>
</feature>
<evidence type="ECO:0000256" key="2">
    <source>
        <dbReference type="ARBA" id="ARBA00022670"/>
    </source>
</evidence>
<feature type="compositionally biased region" description="Polar residues" evidence="5">
    <location>
        <begin position="1546"/>
        <end position="1568"/>
    </location>
</feature>
<keyword evidence="3" id="KW-0378">Hydrolase</keyword>
<evidence type="ECO:0000313" key="8">
    <source>
        <dbReference type="Proteomes" id="UP000823674"/>
    </source>
</evidence>
<feature type="region of interest" description="Disordered" evidence="5">
    <location>
        <begin position="666"/>
        <end position="685"/>
    </location>
</feature>
<dbReference type="PANTHER" id="PTHR31917:SF164">
    <property type="entry name" value="DUF724 DOMAIN-CONTAINING PROTEIN 7-LIKE"/>
    <property type="match status" value="1"/>
</dbReference>
<protein>
    <recommendedName>
        <fullName evidence="6">Agenet domain-containing protein</fullName>
    </recommendedName>
</protein>
<feature type="compositionally biased region" description="Basic and acidic residues" evidence="5">
    <location>
        <begin position="1865"/>
        <end position="1878"/>
    </location>
</feature>
<proteinExistence type="inferred from homology"/>
<feature type="compositionally biased region" description="Basic and acidic residues" evidence="5">
    <location>
        <begin position="548"/>
        <end position="560"/>
    </location>
</feature>
<dbReference type="CDD" id="cd20406">
    <property type="entry name" value="Tudor_Agenet_AtDUF_rpt2_4"/>
    <property type="match status" value="2"/>
</dbReference>
<organism evidence="7 8">
    <name type="scientific">Brassica rapa subsp. trilocularis</name>
    <dbReference type="NCBI Taxonomy" id="1813537"/>
    <lineage>
        <taxon>Eukaryota</taxon>
        <taxon>Viridiplantae</taxon>
        <taxon>Streptophyta</taxon>
        <taxon>Embryophyta</taxon>
        <taxon>Tracheophyta</taxon>
        <taxon>Spermatophyta</taxon>
        <taxon>Magnoliopsida</taxon>
        <taxon>eudicotyledons</taxon>
        <taxon>Gunneridae</taxon>
        <taxon>Pentapetalae</taxon>
        <taxon>rosids</taxon>
        <taxon>malvids</taxon>
        <taxon>Brassicales</taxon>
        <taxon>Brassicaceae</taxon>
        <taxon>Brassiceae</taxon>
        <taxon>Brassica</taxon>
    </lineage>
</organism>
<feature type="compositionally biased region" description="Basic and acidic residues" evidence="5">
    <location>
        <begin position="762"/>
        <end position="782"/>
    </location>
</feature>
<feature type="domain" description="Agenet" evidence="6">
    <location>
        <begin position="1665"/>
        <end position="1738"/>
    </location>
</feature>
<feature type="compositionally biased region" description="Polar residues" evidence="5">
    <location>
        <begin position="833"/>
        <end position="843"/>
    </location>
</feature>
<feature type="compositionally biased region" description="Polar residues" evidence="5">
    <location>
        <begin position="631"/>
        <end position="641"/>
    </location>
</feature>
<gene>
    <name evidence="7" type="primary">A10p011630.1_BraROA</name>
    <name evidence="7" type="ORF">IGI04_040520</name>
</gene>